<dbReference type="EMBL" id="UYSL01027241">
    <property type="protein sequence ID" value="VDL86536.1"/>
    <property type="molecule type" value="Genomic_DNA"/>
</dbReference>
<dbReference type="WBParaSite" id="NBR_0002201001-mRNA-1">
    <property type="protein sequence ID" value="NBR_0002201001-mRNA-1"/>
    <property type="gene ID" value="NBR_0002201001"/>
</dbReference>
<evidence type="ECO:0000313" key="3">
    <source>
        <dbReference type="WBParaSite" id="NBR_0002201001-mRNA-1"/>
    </source>
</evidence>
<accession>A0A0N4YXN8</accession>
<proteinExistence type="predicted"/>
<dbReference type="Proteomes" id="UP000271162">
    <property type="component" value="Unassembled WGS sequence"/>
</dbReference>
<protein>
    <submittedName>
        <fullName evidence="1 3">Uncharacterized protein</fullName>
    </submittedName>
</protein>
<reference evidence="1 2" key="2">
    <citation type="submission" date="2018-11" db="EMBL/GenBank/DDBJ databases">
        <authorList>
            <consortium name="Pathogen Informatics"/>
        </authorList>
    </citation>
    <scope>NUCLEOTIDE SEQUENCE [LARGE SCALE GENOMIC DNA]</scope>
</reference>
<evidence type="ECO:0000313" key="1">
    <source>
        <dbReference type="EMBL" id="VDL86536.1"/>
    </source>
</evidence>
<organism evidence="3">
    <name type="scientific">Nippostrongylus brasiliensis</name>
    <name type="common">Rat hookworm</name>
    <dbReference type="NCBI Taxonomy" id="27835"/>
    <lineage>
        <taxon>Eukaryota</taxon>
        <taxon>Metazoa</taxon>
        <taxon>Ecdysozoa</taxon>
        <taxon>Nematoda</taxon>
        <taxon>Chromadorea</taxon>
        <taxon>Rhabditida</taxon>
        <taxon>Rhabditina</taxon>
        <taxon>Rhabditomorpha</taxon>
        <taxon>Strongyloidea</taxon>
        <taxon>Heligmosomidae</taxon>
        <taxon>Nippostrongylus</taxon>
    </lineage>
</organism>
<name>A0A0N4YXN8_NIPBR</name>
<dbReference type="AlphaFoldDB" id="A0A0N4YXN8"/>
<reference evidence="3" key="1">
    <citation type="submission" date="2017-02" db="UniProtKB">
        <authorList>
            <consortium name="WormBaseParasite"/>
        </authorList>
    </citation>
    <scope>IDENTIFICATION</scope>
</reference>
<sequence length="86" mass="9998">MLYQPRTHFRDQIHLNDSQFIAVRPLSFFESVTRAVNEDEPDEAIPVTCERLTKFTFCIFNTDDLPKLLEEYSMDVVASSSQRPSL</sequence>
<keyword evidence="2" id="KW-1185">Reference proteome</keyword>
<evidence type="ECO:0000313" key="2">
    <source>
        <dbReference type="Proteomes" id="UP000271162"/>
    </source>
</evidence>
<gene>
    <name evidence="1" type="ORF">NBR_LOCUS22011</name>
</gene>